<dbReference type="InterPro" id="IPR001750">
    <property type="entry name" value="ND/Mrp_TM"/>
</dbReference>
<protein>
    <submittedName>
        <fullName evidence="12">Hydrogenase 4 subunit F</fullName>
    </submittedName>
</protein>
<dbReference type="Pfam" id="PF00662">
    <property type="entry name" value="Proton_antipo_N"/>
    <property type="match status" value="1"/>
</dbReference>
<keyword evidence="3" id="KW-1003">Cell membrane</keyword>
<feature type="transmembrane region" description="Helical" evidence="9">
    <location>
        <begin position="243"/>
        <end position="264"/>
    </location>
</feature>
<keyword evidence="5 9" id="KW-1133">Transmembrane helix</keyword>
<evidence type="ECO:0000256" key="2">
    <source>
        <dbReference type="ARBA" id="ARBA00008483"/>
    </source>
</evidence>
<dbReference type="InterPro" id="IPR052175">
    <property type="entry name" value="ComplexI-like_HydComp"/>
</dbReference>
<feature type="transmembrane region" description="Helical" evidence="9">
    <location>
        <begin position="370"/>
        <end position="388"/>
    </location>
</feature>
<feature type="transmembrane region" description="Helical" evidence="9">
    <location>
        <begin position="57"/>
        <end position="82"/>
    </location>
</feature>
<feature type="transmembrane region" description="Helical" evidence="9">
    <location>
        <begin position="103"/>
        <end position="120"/>
    </location>
</feature>
<evidence type="ECO:0000256" key="5">
    <source>
        <dbReference type="ARBA" id="ARBA00022989"/>
    </source>
</evidence>
<evidence type="ECO:0000259" key="11">
    <source>
        <dbReference type="Pfam" id="PF00662"/>
    </source>
</evidence>
<dbReference type="PANTHER" id="PTHR42682">
    <property type="entry name" value="HYDROGENASE-4 COMPONENT F"/>
    <property type="match status" value="1"/>
</dbReference>
<feature type="transmembrane region" description="Helical" evidence="9">
    <location>
        <begin position="276"/>
        <end position="294"/>
    </location>
</feature>
<dbReference type="RefSeq" id="WP_302048778.1">
    <property type="nucleotide sequence ID" value="NZ_JAMJEV010000008.1"/>
</dbReference>
<proteinExistence type="inferred from homology"/>
<comment type="subcellular location">
    <subcellularLocation>
        <location evidence="1">Cell membrane</location>
        <topology evidence="1">Multi-pass membrane protein</topology>
    </subcellularLocation>
    <subcellularLocation>
        <location evidence="8">Membrane</location>
        <topology evidence="8">Multi-pass membrane protein</topology>
    </subcellularLocation>
</comment>
<keyword evidence="4 8" id="KW-0812">Transmembrane</keyword>
<feature type="transmembrane region" description="Helical" evidence="9">
    <location>
        <begin position="448"/>
        <end position="467"/>
    </location>
</feature>
<name>A0ABT8QR96_9FIRM</name>
<evidence type="ECO:0000313" key="13">
    <source>
        <dbReference type="Proteomes" id="UP001176021"/>
    </source>
</evidence>
<evidence type="ECO:0000256" key="6">
    <source>
        <dbReference type="ARBA" id="ARBA00023002"/>
    </source>
</evidence>
<keyword evidence="13" id="KW-1185">Reference proteome</keyword>
<dbReference type="InterPro" id="IPR003918">
    <property type="entry name" value="NADH_UbQ_OxRdtase"/>
</dbReference>
<evidence type="ECO:0000313" key="12">
    <source>
        <dbReference type="EMBL" id="MDO0823382.1"/>
    </source>
</evidence>
<dbReference type="PANTHER" id="PTHR42682:SF5">
    <property type="entry name" value="HYDROGENASE-4 COMPONENT F"/>
    <property type="match status" value="1"/>
</dbReference>
<reference evidence="12" key="1">
    <citation type="submission" date="2022-05" db="EMBL/GenBank/DDBJ databases">
        <title>Expanded diversity of anoxic marine methylotrophy in a Black Sea sulfate reducing microorganism.</title>
        <authorList>
            <person name="Fischer P.Q."/>
            <person name="Stams A.J.M."/>
            <person name="Villanueva L."/>
            <person name="Sousa D.Z."/>
        </authorList>
    </citation>
    <scope>NUCLEOTIDE SEQUENCE</scope>
    <source>
        <strain evidence="12">P130</strain>
    </source>
</reference>
<feature type="transmembrane region" description="Helical" evidence="9">
    <location>
        <begin position="408"/>
        <end position="428"/>
    </location>
</feature>
<evidence type="ECO:0000256" key="3">
    <source>
        <dbReference type="ARBA" id="ARBA00022475"/>
    </source>
</evidence>
<organism evidence="12 13">
    <name type="scientific">Desulfosporosinus nitroreducens</name>
    <dbReference type="NCBI Taxonomy" id="2018668"/>
    <lineage>
        <taxon>Bacteria</taxon>
        <taxon>Bacillati</taxon>
        <taxon>Bacillota</taxon>
        <taxon>Clostridia</taxon>
        <taxon>Eubacteriales</taxon>
        <taxon>Desulfitobacteriaceae</taxon>
        <taxon>Desulfosporosinus</taxon>
    </lineage>
</organism>
<feature type="domain" description="NADH:quinone oxidoreductase/Mrp antiporter transmembrane" evidence="10">
    <location>
        <begin position="121"/>
        <end position="415"/>
    </location>
</feature>
<evidence type="ECO:0000256" key="9">
    <source>
        <dbReference type="SAM" id="Phobius"/>
    </source>
</evidence>
<accession>A0ABT8QR96</accession>
<evidence type="ECO:0000259" key="10">
    <source>
        <dbReference type="Pfam" id="PF00361"/>
    </source>
</evidence>
<dbReference type="PRINTS" id="PR01437">
    <property type="entry name" value="NUOXDRDTASE4"/>
</dbReference>
<evidence type="ECO:0000256" key="1">
    <source>
        <dbReference type="ARBA" id="ARBA00004651"/>
    </source>
</evidence>
<evidence type="ECO:0000256" key="8">
    <source>
        <dbReference type="RuleBase" id="RU000320"/>
    </source>
</evidence>
<gene>
    <name evidence="12" type="ORF">M8H41_11010</name>
</gene>
<evidence type="ECO:0000256" key="7">
    <source>
        <dbReference type="ARBA" id="ARBA00023136"/>
    </source>
</evidence>
<dbReference type="Proteomes" id="UP001176021">
    <property type="component" value="Unassembled WGS sequence"/>
</dbReference>
<evidence type="ECO:0000256" key="4">
    <source>
        <dbReference type="ARBA" id="ARBA00022692"/>
    </source>
</evidence>
<comment type="similarity">
    <text evidence="2">Belongs to the CPA3 antiporters (TC 2.A.63) subunit A family.</text>
</comment>
<dbReference type="EMBL" id="JAMJEV010000008">
    <property type="protein sequence ID" value="MDO0823382.1"/>
    <property type="molecule type" value="Genomic_DNA"/>
</dbReference>
<comment type="caution">
    <text evidence="12">The sequence shown here is derived from an EMBL/GenBank/DDBJ whole genome shotgun (WGS) entry which is preliminary data.</text>
</comment>
<feature type="transmembrane region" description="Helical" evidence="9">
    <location>
        <begin position="157"/>
        <end position="179"/>
    </location>
</feature>
<keyword evidence="7 9" id="KW-0472">Membrane</keyword>
<keyword evidence="6" id="KW-0560">Oxidoreductase</keyword>
<sequence length="487" mass="52685">MPLILLALPLVIALLSMMVSNRRLLGAISIVGSATTVLTALLIARQVFAGSSVVWGQFIVIDALSALILCLVAIIGLMVALYSVGYIAHDIRIGEFSESRVKWYYFWMYIFVFTMFLALVSANLGIMWVAVEGTTLATALLVGFYNKKNSLEAAWKYIIICTVGIIFALFGTLLLHYAAVSVTGESGSLDWQTLRQVAERLDPMLLKLAFIFVLVGFGTKVGLAPMHTWLPDAHSQAPSPISAMLSGVLLNCAFYSIVRFHLVVSESLGPQFSSNLILIFGVVSIAVALPFILIQHDIKRLLAYSSIEHMGIIAVAVGFGSKLALYGAFLHMINHALTKSSLFFIAGNVSQHYHTKRILRIKGLLKTMPVTGPALMIGGLAIAGAPPFSIFTSEFIILSSGFAQGRYAVTSLILILITLIFTGFIYAISKMALGTPPTRVKVGEDGKFGNALILISLVPIVVFGVYIPGFIEDILQQVTTVFIGGNQ</sequence>
<feature type="domain" description="NADH-Ubiquinone oxidoreductase (complex I) chain 5 N-terminal" evidence="11">
    <location>
        <begin position="59"/>
        <end position="96"/>
    </location>
</feature>
<dbReference type="InterPro" id="IPR001516">
    <property type="entry name" value="Proton_antipo_N"/>
</dbReference>
<feature type="transmembrane region" description="Helical" evidence="9">
    <location>
        <begin position="204"/>
        <end position="223"/>
    </location>
</feature>
<dbReference type="Pfam" id="PF00361">
    <property type="entry name" value="Proton_antipo_M"/>
    <property type="match status" value="1"/>
</dbReference>